<dbReference type="AlphaFoldDB" id="A0A1Q5TGK8"/>
<organism evidence="1 2">
    <name type="scientific">Xenorhabdus eapokensis</name>
    <dbReference type="NCBI Taxonomy" id="1873482"/>
    <lineage>
        <taxon>Bacteria</taxon>
        <taxon>Pseudomonadati</taxon>
        <taxon>Pseudomonadota</taxon>
        <taxon>Gammaproteobacteria</taxon>
        <taxon>Enterobacterales</taxon>
        <taxon>Morganellaceae</taxon>
        <taxon>Xenorhabdus</taxon>
    </lineage>
</organism>
<reference evidence="1 2" key="1">
    <citation type="submission" date="2016-09" db="EMBL/GenBank/DDBJ databases">
        <title>Xenorhabdus thuongxuanensis sp. nov. and Xenorhabdus eapokensis sp. nov., isolated from Steinernema species.</title>
        <authorList>
            <person name="Kaempfer P."/>
            <person name="Tobias N.J."/>
            <person name="Phan Ke L."/>
            <person name="Bode H.B."/>
            <person name="Glaeser S.P."/>
        </authorList>
    </citation>
    <scope>NUCLEOTIDE SEQUENCE [LARGE SCALE GENOMIC DNA]</scope>
    <source>
        <strain evidence="1 2">DL20</strain>
    </source>
</reference>
<dbReference type="OrthoDB" id="6447572at2"/>
<proteinExistence type="predicted"/>
<gene>
    <name evidence="1" type="ORF">Xedl_03717</name>
</gene>
<evidence type="ECO:0000313" key="2">
    <source>
        <dbReference type="Proteomes" id="UP000186268"/>
    </source>
</evidence>
<comment type="caution">
    <text evidence="1">The sequence shown here is derived from an EMBL/GenBank/DDBJ whole genome shotgun (WGS) entry which is preliminary data.</text>
</comment>
<dbReference type="EMBL" id="MKGQ01000060">
    <property type="protein sequence ID" value="OKO99350.1"/>
    <property type="molecule type" value="Genomic_DNA"/>
</dbReference>
<dbReference type="Proteomes" id="UP000186268">
    <property type="component" value="Unassembled WGS sequence"/>
</dbReference>
<evidence type="ECO:0000313" key="1">
    <source>
        <dbReference type="EMBL" id="OKO99350.1"/>
    </source>
</evidence>
<dbReference type="STRING" id="1873482.Xedl_03717"/>
<sequence>MKTFIFAAIKRSDINQKYPIRIKCIAESYQQAKMMLSNSYITVWAGQVTPHANNYIKY</sequence>
<protein>
    <submittedName>
        <fullName evidence="1">Bacteriophage protein</fullName>
    </submittedName>
</protein>
<name>A0A1Q5TGK8_9GAMM</name>
<accession>A0A1Q5TGK8</accession>
<dbReference type="RefSeq" id="WP_158024410.1">
    <property type="nucleotide sequence ID" value="NZ_CAWNAG010000170.1"/>
</dbReference>
<keyword evidence="2" id="KW-1185">Reference proteome</keyword>